<evidence type="ECO:0000313" key="2">
    <source>
        <dbReference type="Proteomes" id="UP000217784"/>
    </source>
</evidence>
<proteinExistence type="predicted"/>
<dbReference type="Proteomes" id="UP000217784">
    <property type="component" value="Unassembled WGS sequence"/>
</dbReference>
<dbReference type="EMBL" id="LMVM01000002">
    <property type="protein sequence ID" value="PAV05719.1"/>
    <property type="molecule type" value="Genomic_DNA"/>
</dbReference>
<protein>
    <submittedName>
        <fullName evidence="1">Uncharacterized protein</fullName>
    </submittedName>
</protein>
<evidence type="ECO:0000313" key="1">
    <source>
        <dbReference type="EMBL" id="PAV05719.1"/>
    </source>
</evidence>
<comment type="caution">
    <text evidence="1">The sequence shown here is derived from an EMBL/GenBank/DDBJ whole genome shotgun (WGS) entry which is preliminary data.</text>
</comment>
<reference evidence="1 2" key="1">
    <citation type="journal article" date="2017" name="BMC Genomics">
        <title>Genomic analysis of methanogenic archaea reveals a shift towards energy conservation.</title>
        <authorList>
            <person name="Gilmore S.P."/>
            <person name="Henske J.K."/>
            <person name="Sexton J.A."/>
            <person name="Solomon K.V."/>
            <person name="Seppala S."/>
            <person name="Yoo J.I."/>
            <person name="Huyett L.M."/>
            <person name="Pressman A."/>
            <person name="Cogan J.Z."/>
            <person name="Kivenson V."/>
            <person name="Peng X."/>
            <person name="Tan Y."/>
            <person name="Valentine D.L."/>
            <person name="O'Malley M.A."/>
        </authorList>
    </citation>
    <scope>NUCLEOTIDE SEQUENCE [LARGE SCALE GENOMIC DNA]</scope>
    <source>
        <strain evidence="1 2">M.o.H.</strain>
    </source>
</reference>
<dbReference type="AlphaFoldDB" id="A0A2A2H8G4"/>
<organism evidence="1 2">
    <name type="scientific">Methanobacterium bryantii</name>
    <dbReference type="NCBI Taxonomy" id="2161"/>
    <lineage>
        <taxon>Archaea</taxon>
        <taxon>Methanobacteriati</taxon>
        <taxon>Methanobacteriota</taxon>
        <taxon>Methanomada group</taxon>
        <taxon>Methanobacteria</taxon>
        <taxon>Methanobacteriales</taxon>
        <taxon>Methanobacteriaceae</taxon>
        <taxon>Methanobacterium</taxon>
    </lineage>
</organism>
<gene>
    <name evidence="1" type="ORF">ASJ80_08280</name>
</gene>
<accession>A0A2A2H8G4</accession>
<dbReference type="RefSeq" id="WP_069583065.1">
    <property type="nucleotide sequence ID" value="NZ_LMVM01000002.1"/>
</dbReference>
<sequence>MKAKQSNFYGSMADDLNNINSLSTLGRSVMKEVSRICLKNKFDDTRLIKELKMYGINLEVMQR</sequence>
<keyword evidence="2" id="KW-1185">Reference proteome</keyword>
<name>A0A2A2H8G4_METBR</name>